<dbReference type="Proteomes" id="UP000305674">
    <property type="component" value="Unassembled WGS sequence"/>
</dbReference>
<accession>A0A4U1BJW1</accession>
<dbReference type="InterPro" id="IPR024685">
    <property type="entry name" value="Adenylate_cyclase_1_N"/>
</dbReference>
<dbReference type="GO" id="GO:0004016">
    <property type="term" value="F:adenylate cyclase activity"/>
    <property type="evidence" value="ECO:0007669"/>
    <property type="project" value="InterPro"/>
</dbReference>
<dbReference type="Pfam" id="PF01295">
    <property type="entry name" value="Adenylate_cycl"/>
    <property type="match status" value="1"/>
</dbReference>
<dbReference type="PANTHER" id="PTHR38760:SF1">
    <property type="entry name" value="ADENYLATE CYCLASE"/>
    <property type="match status" value="1"/>
</dbReference>
<dbReference type="EMBL" id="SWCI01000001">
    <property type="protein sequence ID" value="TKB51084.1"/>
    <property type="molecule type" value="Genomic_DNA"/>
</dbReference>
<dbReference type="Pfam" id="PF12633">
    <property type="entry name" value="Adenyl_cycl_N"/>
    <property type="match status" value="1"/>
</dbReference>
<dbReference type="GO" id="GO:0006171">
    <property type="term" value="P:cAMP biosynthetic process"/>
    <property type="evidence" value="ECO:0007669"/>
    <property type="project" value="InterPro"/>
</dbReference>
<dbReference type="AlphaFoldDB" id="A0A4U1BJW1"/>
<evidence type="ECO:0000259" key="1">
    <source>
        <dbReference type="Pfam" id="PF12633"/>
    </source>
</evidence>
<comment type="caution">
    <text evidence="2">The sequence shown here is derived from an EMBL/GenBank/DDBJ whole genome shotgun (WGS) entry which is preliminary data.</text>
</comment>
<gene>
    <name evidence="2" type="ORF">FCL40_00580</name>
</gene>
<keyword evidence="3" id="KW-1185">Reference proteome</keyword>
<dbReference type="OrthoDB" id="5571448at2"/>
<dbReference type="PIRSF" id="PIRSF001444">
    <property type="entry name" value="Adenylate_cycl"/>
    <property type="match status" value="1"/>
</dbReference>
<evidence type="ECO:0000313" key="3">
    <source>
        <dbReference type="Proteomes" id="UP000305674"/>
    </source>
</evidence>
<evidence type="ECO:0000313" key="2">
    <source>
        <dbReference type="EMBL" id="TKB51084.1"/>
    </source>
</evidence>
<dbReference type="RefSeq" id="WP_136850305.1">
    <property type="nucleotide sequence ID" value="NZ_SWCI01000001.1"/>
</dbReference>
<sequence length="781" mass="89489">MNSDASDLALSNALNQTRLSQFLGWLTLPQRQILEQLVQALQEDSLPECPHAARGFVTPPMGPLPSGPPGPLLGLYAMGSCGSLGQTQGSDVDLWLIHESDMPKEEVATLQRKADWLSQWATERGLEAHLFVINPCQFGIPCQRCLDTEHSGSAQHWLLLEEFYRTQIRLAGLPIAWWPGAPQDDPGLLTLGEIQHLPAAEFFGAALWQLFKGISRPHKSVLKVLLLEAYVADYPDQRILRDQLWYRLKAGQTAQQADPYLMLYERIEGFLRRQQETSRLSLVQRCFYLKCHDARFPGQWRTRVLDDLTRAWQWTPLLIDSLNQAQQWHAGQVRWFNHQLQQLMLTSYQRLTTFASRQRLPRQLQIQDMGILTRKLYTQFESEPDKLVRLNPLWSHSLAERDLTLLQVDSDDEQGGTWYLYRQPADKRLLFGESPLFHHRSRLACVAWAAANGLVESATRIHRFHQGEGVVDKTLTRLARRLVPMLHRPERDDLDALQQPWHLDEVTLVVNQEQDPSRHWHGSELMLDLRGNRVLSTGRPRRSLAGSLELVTRNSWGEMHYQKYEGERGVLQMLESLLTGITNEHLPEIRVIAVGQRANAQLEDRLGFLVHQCCRLRQQSRAEALQILPLTLGESQYGLLFSSHGMHWRPADELPPLPAPLEDGQLQSLPQPGMGEDPYASAPEVLRQHARKGMRQYFVRERDQGLDVYLLDENNVLQRFFHSVGQLNALIDSVSELYVFKREGRFGGGSFNLPQFYRLKRCHGELTVQPLAESELASNQE</sequence>
<name>A0A4U1BJW1_9GAMM</name>
<dbReference type="PANTHER" id="PTHR38760">
    <property type="entry name" value="ADENYLATE CYCLASE"/>
    <property type="match status" value="1"/>
</dbReference>
<reference evidence="2 3" key="1">
    <citation type="submission" date="2019-04" db="EMBL/GenBank/DDBJ databases">
        <authorList>
            <person name="Hwang J.C."/>
        </authorList>
    </citation>
    <scope>NUCLEOTIDE SEQUENCE [LARGE SCALE GENOMIC DNA]</scope>
    <source>
        <strain evidence="2 3">IMCC35001</strain>
    </source>
</reference>
<protein>
    <submittedName>
        <fullName evidence="2">Class I adenylate cyclase</fullName>
    </submittedName>
</protein>
<feature type="domain" description="Adenylate cyclase class-I N-terminal" evidence="1">
    <location>
        <begin position="71"/>
        <end position="178"/>
    </location>
</feature>
<dbReference type="InterPro" id="IPR000274">
    <property type="entry name" value="Adenylate_cyclase_1"/>
</dbReference>
<proteinExistence type="predicted"/>
<organism evidence="2 3">
    <name type="scientific">Ferrimonas sediminicola</name>
    <dbReference type="NCBI Taxonomy" id="2569538"/>
    <lineage>
        <taxon>Bacteria</taxon>
        <taxon>Pseudomonadati</taxon>
        <taxon>Pseudomonadota</taxon>
        <taxon>Gammaproteobacteria</taxon>
        <taxon>Alteromonadales</taxon>
        <taxon>Ferrimonadaceae</taxon>
        <taxon>Ferrimonas</taxon>
    </lineage>
</organism>